<keyword evidence="6" id="KW-0808">Transferase</keyword>
<protein>
    <recommendedName>
        <fullName evidence="2">histidine kinase</fullName>
        <ecNumber evidence="2">2.7.13.3</ecNumber>
    </recommendedName>
</protein>
<dbReference type="PANTHER" id="PTHR43065:SF47">
    <property type="match status" value="1"/>
</dbReference>
<dbReference type="Pfam" id="PF02518">
    <property type="entry name" value="HATPase_c"/>
    <property type="match status" value="1"/>
</dbReference>
<evidence type="ECO:0000256" key="2">
    <source>
        <dbReference type="ARBA" id="ARBA00012438"/>
    </source>
</evidence>
<comment type="caution">
    <text evidence="6">The sequence shown here is derived from an EMBL/GenBank/DDBJ whole genome shotgun (WGS) entry which is preliminary data.</text>
</comment>
<dbReference type="PRINTS" id="PR00344">
    <property type="entry name" value="BCTRLSENSOR"/>
</dbReference>
<dbReference type="PANTHER" id="PTHR43065">
    <property type="entry name" value="SENSOR HISTIDINE KINASE"/>
    <property type="match status" value="1"/>
</dbReference>
<feature type="domain" description="Histidine kinase" evidence="5">
    <location>
        <begin position="353"/>
        <end position="584"/>
    </location>
</feature>
<accession>A0A552WZH9</accession>
<keyword evidence="4" id="KW-1133">Transmembrane helix</keyword>
<dbReference type="InterPro" id="IPR003594">
    <property type="entry name" value="HATPase_dom"/>
</dbReference>
<organism evidence="6 7">
    <name type="scientific">Aliidiomarina halalkaliphila</name>
    <dbReference type="NCBI Taxonomy" id="2593535"/>
    <lineage>
        <taxon>Bacteria</taxon>
        <taxon>Pseudomonadati</taxon>
        <taxon>Pseudomonadota</taxon>
        <taxon>Gammaproteobacteria</taxon>
        <taxon>Alteromonadales</taxon>
        <taxon>Idiomarinaceae</taxon>
        <taxon>Aliidiomarina</taxon>
    </lineage>
</organism>
<feature type="transmembrane region" description="Helical" evidence="4">
    <location>
        <begin position="169"/>
        <end position="191"/>
    </location>
</feature>
<dbReference type="EMBL" id="VJWL01000004">
    <property type="protein sequence ID" value="TRW48095.1"/>
    <property type="molecule type" value="Genomic_DNA"/>
</dbReference>
<dbReference type="SMART" id="SM00387">
    <property type="entry name" value="HATPase_c"/>
    <property type="match status" value="1"/>
</dbReference>
<evidence type="ECO:0000256" key="3">
    <source>
        <dbReference type="SAM" id="Coils"/>
    </source>
</evidence>
<sequence>MQKKVSVPRSPIPRSIARTLLTSVLTVYFLLTLIITTGQIAFEYNNTRESLLHDLRNQHHTFAASLARAMWEFNQEQTNALATGLINIPAISGIIIRDDQERVIINQGATMSLDRLGLIDDSGPIPEHSGVFGYYSPLVFEFAGGSEVVGDVVLFSSRDITIDRLKPSLILLLVGALLKSSILILLFTLAFRHYLREPLESLIDQLRNFSPEQPESSQIRLQQQEVNEFSLLEDAYNDLLSRLRAHQTDLTSAQQELNHANRRLEDQNLLLEQEIAEKTLGISNLMLDLERRRHELEVRQQSLEQEVHQRRITESRLKQSNQELEDSLEFLQQVRVQLMSSEKMAALGNMVASITHDVSTPLGVSVTATSYLQEQLQKIQQQIAAGTASEKDIQAFIATVAESNTLIETNLQRANEIMSGFKQVAVDQAAEHTRSIHVCDYMQRIIQSLQPQLRKKSCQVHLNCPDDIEVRCNAGALAQVLTNMIMNSIVHAFPESANARIDIDVSVDDNQLHIRYRDNGVGMSSSQLRQLFEPFYTTSAENGGSGLGAHIIYTLITQTLGGNVEVSSQPEQGLCYDFHFPVERISESLNATS</sequence>
<dbReference type="SUPFAM" id="SSF55874">
    <property type="entry name" value="ATPase domain of HSP90 chaperone/DNA topoisomerase II/histidine kinase"/>
    <property type="match status" value="1"/>
</dbReference>
<dbReference type="OrthoDB" id="2521613at2"/>
<keyword evidence="4" id="KW-0812">Transmembrane</keyword>
<dbReference type="Gene3D" id="1.10.287.130">
    <property type="match status" value="1"/>
</dbReference>
<keyword evidence="6" id="KW-0418">Kinase</keyword>
<dbReference type="RefSeq" id="WP_143236417.1">
    <property type="nucleotide sequence ID" value="NZ_VJWL01000004.1"/>
</dbReference>
<dbReference type="AlphaFoldDB" id="A0A552WZH9"/>
<evidence type="ECO:0000256" key="1">
    <source>
        <dbReference type="ARBA" id="ARBA00000085"/>
    </source>
</evidence>
<comment type="catalytic activity">
    <reaction evidence="1">
        <text>ATP + protein L-histidine = ADP + protein N-phospho-L-histidine.</text>
        <dbReference type="EC" id="2.7.13.3"/>
    </reaction>
</comment>
<dbReference type="InterPro" id="IPR005467">
    <property type="entry name" value="His_kinase_dom"/>
</dbReference>
<dbReference type="PROSITE" id="PS50109">
    <property type="entry name" value="HIS_KIN"/>
    <property type="match status" value="1"/>
</dbReference>
<evidence type="ECO:0000259" key="5">
    <source>
        <dbReference type="PROSITE" id="PS50109"/>
    </source>
</evidence>
<reference evidence="6 7" key="1">
    <citation type="submission" date="2019-07" db="EMBL/GenBank/DDBJ databases">
        <authorList>
            <person name="Yang M."/>
            <person name="Zhao D."/>
            <person name="Xiang H."/>
        </authorList>
    </citation>
    <scope>NUCLEOTIDE SEQUENCE [LARGE SCALE GENOMIC DNA]</scope>
    <source>
        <strain evidence="6 7">IM1326</strain>
    </source>
</reference>
<keyword evidence="7" id="KW-1185">Reference proteome</keyword>
<dbReference type="InterPro" id="IPR036890">
    <property type="entry name" value="HATPase_C_sf"/>
</dbReference>
<keyword evidence="4" id="KW-0472">Membrane</keyword>
<feature type="transmembrane region" description="Helical" evidence="4">
    <location>
        <begin position="20"/>
        <end position="42"/>
    </location>
</feature>
<evidence type="ECO:0000256" key="4">
    <source>
        <dbReference type="SAM" id="Phobius"/>
    </source>
</evidence>
<dbReference type="EC" id="2.7.13.3" evidence="2"/>
<dbReference type="Gene3D" id="3.30.565.10">
    <property type="entry name" value="Histidine kinase-like ATPase, C-terminal domain"/>
    <property type="match status" value="1"/>
</dbReference>
<evidence type="ECO:0000313" key="6">
    <source>
        <dbReference type="EMBL" id="TRW48095.1"/>
    </source>
</evidence>
<dbReference type="GO" id="GO:0004673">
    <property type="term" value="F:protein histidine kinase activity"/>
    <property type="evidence" value="ECO:0007669"/>
    <property type="project" value="UniProtKB-EC"/>
</dbReference>
<dbReference type="CDD" id="cd00075">
    <property type="entry name" value="HATPase"/>
    <property type="match status" value="1"/>
</dbReference>
<keyword evidence="3" id="KW-0175">Coiled coil</keyword>
<gene>
    <name evidence="6" type="ORF">FM042_10580</name>
</gene>
<proteinExistence type="predicted"/>
<feature type="coiled-coil region" evidence="3">
    <location>
        <begin position="236"/>
        <end position="341"/>
    </location>
</feature>
<evidence type="ECO:0000313" key="7">
    <source>
        <dbReference type="Proteomes" id="UP000320359"/>
    </source>
</evidence>
<dbReference type="InterPro" id="IPR004358">
    <property type="entry name" value="Sig_transdc_His_kin-like_C"/>
</dbReference>
<dbReference type="Proteomes" id="UP000320359">
    <property type="component" value="Unassembled WGS sequence"/>
</dbReference>
<name>A0A552WZH9_9GAMM</name>